<gene>
    <name evidence="1" type="ORF">SAMN05660206_11754</name>
</gene>
<sequence>MIKDTRERFNASFSEARYDNMLQDINRDYPNTLDFRVAESPVFIDRDLKNKVLTAFDDIVRQIKKKLMYIGFPIPIGSTCLSPLYPRHTR</sequence>
<protein>
    <submittedName>
        <fullName evidence="1">Uncharacterized protein</fullName>
    </submittedName>
</protein>
<name>A0A1I6VU53_9SPHI</name>
<evidence type="ECO:0000313" key="2">
    <source>
        <dbReference type="Proteomes" id="UP000198785"/>
    </source>
</evidence>
<dbReference type="AlphaFoldDB" id="A0A1I6VU53"/>
<reference evidence="1 2" key="1">
    <citation type="submission" date="2016-10" db="EMBL/GenBank/DDBJ databases">
        <authorList>
            <person name="de Groot N.N."/>
        </authorList>
    </citation>
    <scope>NUCLEOTIDE SEQUENCE [LARGE SCALE GENOMIC DNA]</scope>
    <source>
        <strain evidence="1 2">DSM 22789</strain>
    </source>
</reference>
<keyword evidence="2" id="KW-1185">Reference proteome</keyword>
<proteinExistence type="predicted"/>
<evidence type="ECO:0000313" key="1">
    <source>
        <dbReference type="EMBL" id="SFT17238.1"/>
    </source>
</evidence>
<dbReference type="STRING" id="683125.SAMN05660206_11754"/>
<organism evidence="1 2">
    <name type="scientific">Sphingobacterium wenxiniae</name>
    <dbReference type="NCBI Taxonomy" id="683125"/>
    <lineage>
        <taxon>Bacteria</taxon>
        <taxon>Pseudomonadati</taxon>
        <taxon>Bacteroidota</taxon>
        <taxon>Sphingobacteriia</taxon>
        <taxon>Sphingobacteriales</taxon>
        <taxon>Sphingobacteriaceae</taxon>
        <taxon>Sphingobacterium</taxon>
    </lineage>
</organism>
<dbReference type="EMBL" id="FOZZ01000017">
    <property type="protein sequence ID" value="SFT17238.1"/>
    <property type="molecule type" value="Genomic_DNA"/>
</dbReference>
<dbReference type="Proteomes" id="UP000198785">
    <property type="component" value="Unassembled WGS sequence"/>
</dbReference>
<accession>A0A1I6VU53</accession>